<reference evidence="3 4" key="1">
    <citation type="submission" date="2019-12" db="EMBL/GenBank/DDBJ databases">
        <title>Genomic-based taxomic classification of the family Erythrobacteraceae.</title>
        <authorList>
            <person name="Xu L."/>
        </authorList>
    </citation>
    <scope>NUCLEOTIDE SEQUENCE [LARGE SCALE GENOMIC DNA]</scope>
    <source>
        <strain evidence="3 4">KEMB 9005-328</strain>
    </source>
</reference>
<feature type="modified residue" description="4-aspartylphosphate" evidence="1">
    <location>
        <position position="56"/>
    </location>
</feature>
<dbReference type="PROSITE" id="PS50110">
    <property type="entry name" value="RESPONSE_REGULATORY"/>
    <property type="match status" value="1"/>
</dbReference>
<gene>
    <name evidence="3" type="ORF">GRI58_08115</name>
</gene>
<keyword evidence="4" id="KW-1185">Reference proteome</keyword>
<accession>A0A845AGL4</accession>
<keyword evidence="1" id="KW-0597">Phosphoprotein</keyword>
<proteinExistence type="predicted"/>
<evidence type="ECO:0000313" key="4">
    <source>
        <dbReference type="Proteomes" id="UP000439780"/>
    </source>
</evidence>
<dbReference type="Gene3D" id="3.40.50.2300">
    <property type="match status" value="1"/>
</dbReference>
<protein>
    <submittedName>
        <fullName evidence="3">Response regulator</fullName>
    </submittedName>
</protein>
<evidence type="ECO:0000256" key="1">
    <source>
        <dbReference type="PROSITE-ProRule" id="PRU00169"/>
    </source>
</evidence>
<dbReference type="OrthoDB" id="582170at2"/>
<dbReference type="InterPro" id="IPR001789">
    <property type="entry name" value="Sig_transdc_resp-reg_receiver"/>
</dbReference>
<dbReference type="SUPFAM" id="SSF52172">
    <property type="entry name" value="CheY-like"/>
    <property type="match status" value="1"/>
</dbReference>
<dbReference type="Proteomes" id="UP000439780">
    <property type="component" value="Unassembled WGS sequence"/>
</dbReference>
<dbReference type="InterPro" id="IPR011006">
    <property type="entry name" value="CheY-like_superfamily"/>
</dbReference>
<sequence>MNIAGLEVLLVEDEIIIGFALDDLVSDLGARTTLVTTIENAISTLAVRKFDLAILDVNLHGELTYPLADLLSEQGCLFIFATGYGAVAHPDRFANVPTVSKPYSSTEILAALKQTETT</sequence>
<dbReference type="EMBL" id="WTYA01000005">
    <property type="protein sequence ID" value="MXP28784.1"/>
    <property type="molecule type" value="Genomic_DNA"/>
</dbReference>
<dbReference type="AlphaFoldDB" id="A0A845AGL4"/>
<evidence type="ECO:0000313" key="3">
    <source>
        <dbReference type="EMBL" id="MXP28784.1"/>
    </source>
</evidence>
<evidence type="ECO:0000259" key="2">
    <source>
        <dbReference type="PROSITE" id="PS50110"/>
    </source>
</evidence>
<name>A0A845AGL4_9SPHN</name>
<organism evidence="3 4">
    <name type="scientific">Qipengyuania algicida</name>
    <dbReference type="NCBI Taxonomy" id="1836209"/>
    <lineage>
        <taxon>Bacteria</taxon>
        <taxon>Pseudomonadati</taxon>
        <taxon>Pseudomonadota</taxon>
        <taxon>Alphaproteobacteria</taxon>
        <taxon>Sphingomonadales</taxon>
        <taxon>Erythrobacteraceae</taxon>
        <taxon>Qipengyuania</taxon>
    </lineage>
</organism>
<comment type="caution">
    <text evidence="3">The sequence shown here is derived from an EMBL/GenBank/DDBJ whole genome shotgun (WGS) entry which is preliminary data.</text>
</comment>
<feature type="domain" description="Response regulatory" evidence="2">
    <location>
        <begin position="7"/>
        <end position="116"/>
    </location>
</feature>
<dbReference type="GO" id="GO:0000160">
    <property type="term" value="P:phosphorelay signal transduction system"/>
    <property type="evidence" value="ECO:0007669"/>
    <property type="project" value="InterPro"/>
</dbReference>
<dbReference type="RefSeq" id="WP_160753063.1">
    <property type="nucleotide sequence ID" value="NZ_WTYA01000005.1"/>
</dbReference>